<reference evidence="2 3" key="1">
    <citation type="submission" date="2018-03" db="EMBL/GenBank/DDBJ databases">
        <authorList>
            <person name="Zhou J."/>
            <person name="Li X."/>
            <person name="Xue M."/>
            <person name="Yin J."/>
        </authorList>
    </citation>
    <scope>NUCLEOTIDE SEQUENCE [LARGE SCALE GENOMIC DNA]</scope>
    <source>
        <strain evidence="2 3">SYSU ZJ2214</strain>
    </source>
</reference>
<dbReference type="SUPFAM" id="SSF55729">
    <property type="entry name" value="Acyl-CoA N-acyltransferases (Nat)"/>
    <property type="match status" value="1"/>
</dbReference>
<dbReference type="InterPro" id="IPR000182">
    <property type="entry name" value="GNAT_dom"/>
</dbReference>
<keyword evidence="3" id="KW-1185">Reference proteome</keyword>
<name>A0ABX5IUX4_9GAMM</name>
<dbReference type="InterPro" id="IPR051908">
    <property type="entry name" value="Ribosomal_N-acetyltransferase"/>
</dbReference>
<sequence>MGEIAGRPPSDGRSDSASDGVSALEVARVRTWKAGGAGSMLRVSERLWLASIGKEHCDALWHAIDASRESLRPWLPWVDATREPGDCEVFVTAAMAERRLGSARHFALLEDDALIGVVGFNRIVERHRWASLGYWLRSDRQGEGRMSQSVATLVEWGFAELELHRLEIRCAEGNSRSRAIPERLGFRQEGVLRECEWVGGRALSHVVYSRLAGDPAPG</sequence>
<dbReference type="PROSITE" id="PS51186">
    <property type="entry name" value="GNAT"/>
    <property type="match status" value="1"/>
</dbReference>
<comment type="caution">
    <text evidence="2">The sequence shown here is derived from an EMBL/GenBank/DDBJ whole genome shotgun (WGS) entry which is preliminary data.</text>
</comment>
<dbReference type="Pfam" id="PF13302">
    <property type="entry name" value="Acetyltransf_3"/>
    <property type="match status" value="1"/>
</dbReference>
<evidence type="ECO:0000259" key="1">
    <source>
        <dbReference type="PROSITE" id="PS51186"/>
    </source>
</evidence>
<accession>A0ABX5IUX4</accession>
<evidence type="ECO:0000313" key="2">
    <source>
        <dbReference type="EMBL" id="PTL94235.1"/>
    </source>
</evidence>
<gene>
    <name evidence="2" type="ORF">C6W88_12100</name>
</gene>
<proteinExistence type="predicted"/>
<dbReference type="EMBL" id="PXNS01000006">
    <property type="protein sequence ID" value="PTL94235.1"/>
    <property type="molecule type" value="Genomic_DNA"/>
</dbReference>
<dbReference type="InterPro" id="IPR016181">
    <property type="entry name" value="Acyl_CoA_acyltransferase"/>
</dbReference>
<protein>
    <submittedName>
        <fullName evidence="2">GNAT family N-acetyltransferase</fullName>
    </submittedName>
</protein>
<dbReference type="Proteomes" id="UP000241895">
    <property type="component" value="Unassembled WGS sequence"/>
</dbReference>
<organism evidence="2 3">
    <name type="scientific">Halomonas litopenaei</name>
    <dbReference type="NCBI Taxonomy" id="2109328"/>
    <lineage>
        <taxon>Bacteria</taxon>
        <taxon>Pseudomonadati</taxon>
        <taxon>Pseudomonadota</taxon>
        <taxon>Gammaproteobacteria</taxon>
        <taxon>Oceanospirillales</taxon>
        <taxon>Halomonadaceae</taxon>
        <taxon>Halomonas</taxon>
    </lineage>
</organism>
<feature type="domain" description="N-acetyltransferase" evidence="1">
    <location>
        <begin position="61"/>
        <end position="213"/>
    </location>
</feature>
<dbReference type="PANTHER" id="PTHR43441:SF12">
    <property type="entry name" value="RIBOSOMAL N-ACETYLTRANSFERASE YDAF-RELATED"/>
    <property type="match status" value="1"/>
</dbReference>
<dbReference type="Gene3D" id="3.40.630.30">
    <property type="match status" value="1"/>
</dbReference>
<dbReference type="PANTHER" id="PTHR43441">
    <property type="entry name" value="RIBOSOMAL-PROTEIN-SERINE ACETYLTRANSFERASE"/>
    <property type="match status" value="1"/>
</dbReference>
<evidence type="ECO:0000313" key="3">
    <source>
        <dbReference type="Proteomes" id="UP000241895"/>
    </source>
</evidence>